<dbReference type="Proteomes" id="UP000050794">
    <property type="component" value="Unassembled WGS sequence"/>
</dbReference>
<reference evidence="4" key="1">
    <citation type="submission" date="2016-06" db="UniProtKB">
        <authorList>
            <consortium name="WormBaseParasite"/>
        </authorList>
    </citation>
    <scope>IDENTIFICATION</scope>
</reference>
<accession>A0A183TWW4</accession>
<dbReference type="AlphaFoldDB" id="A0A183TWW4"/>
<feature type="transmembrane region" description="Helical" evidence="1">
    <location>
        <begin position="41"/>
        <end position="61"/>
    </location>
</feature>
<keyword evidence="1" id="KW-1133">Transmembrane helix</keyword>
<keyword evidence="3" id="KW-1185">Reference proteome</keyword>
<evidence type="ECO:0000256" key="1">
    <source>
        <dbReference type="SAM" id="Phobius"/>
    </source>
</evidence>
<dbReference type="PANTHER" id="PTHR22989:SF11">
    <property type="entry name" value="POLY-N-ACETYLLACTOSAMINE EXTENSION ENZYME"/>
    <property type="match status" value="1"/>
</dbReference>
<dbReference type="PANTHER" id="PTHR22989">
    <property type="entry name" value="UNCHARACTERIZED DUF13 C.ELEGANS"/>
    <property type="match status" value="1"/>
</dbReference>
<dbReference type="EMBL" id="UYWY01000406">
    <property type="protein sequence ID" value="VDM24774.1"/>
    <property type="molecule type" value="Genomic_DNA"/>
</dbReference>
<proteinExistence type="predicted"/>
<evidence type="ECO:0000313" key="4">
    <source>
        <dbReference type="WBParaSite" id="TCNE_0000073301-mRNA-1"/>
    </source>
</evidence>
<evidence type="ECO:0000313" key="3">
    <source>
        <dbReference type="Proteomes" id="UP000050794"/>
    </source>
</evidence>
<keyword evidence="1" id="KW-0472">Membrane</keyword>
<protein>
    <submittedName>
        <fullName evidence="4">Mitochondrial import receptor subunit TOM22 homolog</fullName>
    </submittedName>
</protein>
<sequence length="330" mass="38772">MPKILRIRRRARQRQGAPYFTRTRWTLPMYITDFLKEHRKYFIVGVVLYALLPICVIYKLISYDEEIVMQASARSKLGALTACVLAKRNNFWNLLESTVTRCVQKHVPRNGTLNLKPYRRDSGLTVSYFLKLRKKIRANGNYSCFWLILGSKQMIIAQTEFKQSYPRCKIFRLEQFSKRKIIEKASNEPLKTELDAMLQFEDDPSFLETLSPPFFRTLLHKYLKTNKIPFVSINMDGYEYVILKSLINPSENEDENVVFCQIDVVLSSPNIQKAIMGDHFNFDVFITRVLERSPYVPIHVSHYLEHLRVLFIHSTDSYCYQMLSYVAFSA</sequence>
<keyword evidence="1" id="KW-0812">Transmembrane</keyword>
<name>A0A183TWW4_TOXCA</name>
<evidence type="ECO:0000313" key="2">
    <source>
        <dbReference type="EMBL" id="VDM24774.1"/>
    </source>
</evidence>
<organism evidence="3 4">
    <name type="scientific">Toxocara canis</name>
    <name type="common">Canine roundworm</name>
    <dbReference type="NCBI Taxonomy" id="6265"/>
    <lineage>
        <taxon>Eukaryota</taxon>
        <taxon>Metazoa</taxon>
        <taxon>Ecdysozoa</taxon>
        <taxon>Nematoda</taxon>
        <taxon>Chromadorea</taxon>
        <taxon>Rhabditida</taxon>
        <taxon>Spirurina</taxon>
        <taxon>Ascaridomorpha</taxon>
        <taxon>Ascaridoidea</taxon>
        <taxon>Toxocaridae</taxon>
        <taxon>Toxocara</taxon>
    </lineage>
</organism>
<gene>
    <name evidence="2" type="ORF">TCNE_LOCUS734</name>
</gene>
<dbReference type="WBParaSite" id="TCNE_0000073301-mRNA-1">
    <property type="protein sequence ID" value="TCNE_0000073301-mRNA-1"/>
    <property type="gene ID" value="TCNE_0000073301"/>
</dbReference>
<reference evidence="2 3" key="2">
    <citation type="submission" date="2018-11" db="EMBL/GenBank/DDBJ databases">
        <authorList>
            <consortium name="Pathogen Informatics"/>
        </authorList>
    </citation>
    <scope>NUCLEOTIDE SEQUENCE [LARGE SCALE GENOMIC DNA]</scope>
</reference>